<dbReference type="EC" id="2.7.1.161" evidence="4"/>
<organism evidence="18 19">
    <name type="scientific">Thauera aromatica K172</name>
    <dbReference type="NCBI Taxonomy" id="44139"/>
    <lineage>
        <taxon>Bacteria</taxon>
        <taxon>Pseudomonadati</taxon>
        <taxon>Pseudomonadota</taxon>
        <taxon>Betaproteobacteria</taxon>
        <taxon>Rhodocyclales</taxon>
        <taxon>Zoogloeaceae</taxon>
        <taxon>Thauera</taxon>
    </lineage>
</organism>
<evidence type="ECO:0000259" key="17">
    <source>
        <dbReference type="Pfam" id="PF01982"/>
    </source>
</evidence>
<sequence length="143" mass="15209">MPPIALPLSLEGVVCTGLGAGAQFTTLDWVVDECREKLGFIPWPGTFNVRTQGALAGVDRTRLLRSGYSIRIRPAPGYCAAECLVVNIAGRISGAVLFPEVPGYPDGQLEIIAPVPVRRTLGLNDGDRVNLSIGISTSLFCRA</sequence>
<evidence type="ECO:0000256" key="10">
    <source>
        <dbReference type="ARBA" id="ARBA00022741"/>
    </source>
</evidence>
<proteinExistence type="inferred from homology"/>
<keyword evidence="6" id="KW-0285">Flavoprotein</keyword>
<keyword evidence="8" id="KW-0808">Transferase</keyword>
<evidence type="ECO:0000256" key="4">
    <source>
        <dbReference type="ARBA" id="ARBA00011987"/>
    </source>
</evidence>
<evidence type="ECO:0000256" key="13">
    <source>
        <dbReference type="ARBA" id="ARBA00029789"/>
    </source>
</evidence>
<feature type="domain" description="Riboflavin kinase" evidence="17">
    <location>
        <begin position="14"/>
        <end position="133"/>
    </location>
</feature>
<evidence type="ECO:0000256" key="12">
    <source>
        <dbReference type="ARBA" id="ARBA00022842"/>
    </source>
</evidence>
<name>A0A2R4BQQ1_THAAR</name>
<dbReference type="EMBL" id="CP028339">
    <property type="protein sequence ID" value="AVR89665.1"/>
    <property type="molecule type" value="Genomic_DNA"/>
</dbReference>
<dbReference type="RefSeq" id="WP_107221740.1">
    <property type="nucleotide sequence ID" value="NZ_CP028339.1"/>
</dbReference>
<keyword evidence="19" id="KW-1185">Reference proteome</keyword>
<evidence type="ECO:0000313" key="19">
    <source>
        <dbReference type="Proteomes" id="UP000241885"/>
    </source>
</evidence>
<dbReference type="SMR" id="A0A2R4BQQ1"/>
<evidence type="ECO:0000313" key="18">
    <source>
        <dbReference type="EMBL" id="AVR89665.1"/>
    </source>
</evidence>
<dbReference type="PANTHER" id="PTHR40706">
    <property type="entry name" value="RIBOFLAVIN KINASE"/>
    <property type="match status" value="1"/>
</dbReference>
<dbReference type="SUPFAM" id="SSF82114">
    <property type="entry name" value="Riboflavin kinase-like"/>
    <property type="match status" value="1"/>
</dbReference>
<dbReference type="GO" id="GO:0009398">
    <property type="term" value="P:FMN biosynthetic process"/>
    <property type="evidence" value="ECO:0007669"/>
    <property type="project" value="UniProtKB-UniPathway"/>
</dbReference>
<dbReference type="Pfam" id="PF01982">
    <property type="entry name" value="CTP-dep_RFKase"/>
    <property type="match status" value="1"/>
</dbReference>
<evidence type="ECO:0000256" key="16">
    <source>
        <dbReference type="ARBA" id="ARBA00047857"/>
    </source>
</evidence>
<dbReference type="InterPro" id="IPR023602">
    <property type="entry name" value="Riboflavin_kinase_CTP-dep"/>
</dbReference>
<evidence type="ECO:0000256" key="15">
    <source>
        <dbReference type="ARBA" id="ARBA00033116"/>
    </source>
</evidence>
<dbReference type="PANTHER" id="PTHR40706:SF1">
    <property type="entry name" value="RIBOFLAVIN KINASE"/>
    <property type="match status" value="1"/>
</dbReference>
<evidence type="ECO:0000256" key="3">
    <source>
        <dbReference type="ARBA" id="ARBA00006428"/>
    </source>
</evidence>
<dbReference type="OrthoDB" id="9181556at2"/>
<keyword evidence="12" id="KW-0460">Magnesium</keyword>
<evidence type="ECO:0000256" key="1">
    <source>
        <dbReference type="ARBA" id="ARBA00001946"/>
    </source>
</evidence>
<dbReference type="GO" id="GO:0009231">
    <property type="term" value="P:riboflavin biosynthetic process"/>
    <property type="evidence" value="ECO:0007669"/>
    <property type="project" value="InterPro"/>
</dbReference>
<evidence type="ECO:0000256" key="11">
    <source>
        <dbReference type="ARBA" id="ARBA00022777"/>
    </source>
</evidence>
<comment type="pathway">
    <text evidence="2">Cofactor biosynthesis; FMN biosynthesis; FMN from riboflavin (CTP route): step 1/1.</text>
</comment>
<dbReference type="AlphaFoldDB" id="A0A2R4BQQ1"/>
<dbReference type="Gene3D" id="2.40.30.30">
    <property type="entry name" value="Riboflavin kinase-like"/>
    <property type="match status" value="1"/>
</dbReference>
<keyword evidence="11 18" id="KW-0418">Kinase</keyword>
<evidence type="ECO:0000256" key="9">
    <source>
        <dbReference type="ARBA" id="ARBA00022723"/>
    </source>
</evidence>
<dbReference type="GO" id="GO:0000166">
    <property type="term" value="F:nucleotide binding"/>
    <property type="evidence" value="ECO:0007669"/>
    <property type="project" value="UniProtKB-KW"/>
</dbReference>
<evidence type="ECO:0000256" key="6">
    <source>
        <dbReference type="ARBA" id="ARBA00022630"/>
    </source>
</evidence>
<accession>A0A2R4BQQ1</accession>
<gene>
    <name evidence="18" type="ORF">Tharo_2783</name>
</gene>
<dbReference type="GO" id="GO:0008531">
    <property type="term" value="F:riboflavin kinase activity"/>
    <property type="evidence" value="ECO:0007669"/>
    <property type="project" value="InterPro"/>
</dbReference>
<evidence type="ECO:0000256" key="7">
    <source>
        <dbReference type="ARBA" id="ARBA00022643"/>
    </source>
</evidence>
<evidence type="ECO:0000256" key="5">
    <source>
        <dbReference type="ARBA" id="ARBA00017394"/>
    </source>
</evidence>
<keyword evidence="7" id="KW-0288">FMN</keyword>
<comment type="similarity">
    <text evidence="3">Belongs to the archaeal riboflavin kinase family.</text>
</comment>
<dbReference type="InterPro" id="IPR023465">
    <property type="entry name" value="Riboflavin_kinase_dom_sf"/>
</dbReference>
<dbReference type="GO" id="GO:0046872">
    <property type="term" value="F:metal ion binding"/>
    <property type="evidence" value="ECO:0007669"/>
    <property type="project" value="UniProtKB-KW"/>
</dbReference>
<evidence type="ECO:0000256" key="8">
    <source>
        <dbReference type="ARBA" id="ARBA00022679"/>
    </source>
</evidence>
<comment type="catalytic activity">
    <reaction evidence="16">
        <text>riboflavin + CTP = CDP + FMN + H(+)</text>
        <dbReference type="Rhea" id="RHEA:25021"/>
        <dbReference type="ChEBI" id="CHEBI:15378"/>
        <dbReference type="ChEBI" id="CHEBI:37563"/>
        <dbReference type="ChEBI" id="CHEBI:57986"/>
        <dbReference type="ChEBI" id="CHEBI:58069"/>
        <dbReference type="ChEBI" id="CHEBI:58210"/>
        <dbReference type="EC" id="2.7.1.161"/>
    </reaction>
</comment>
<dbReference type="Proteomes" id="UP000241885">
    <property type="component" value="Chromosome"/>
</dbReference>
<dbReference type="KEGG" id="tak:Tharo_2783"/>
<dbReference type="InterPro" id="IPR039063">
    <property type="entry name" value="RibK_CTP-dep"/>
</dbReference>
<reference evidence="18 19" key="1">
    <citation type="submission" date="2018-03" db="EMBL/GenBank/DDBJ databases">
        <title>Complete genome sequence of Thauera aromatica, a model organism for studying aromatic compound degradation under denitrifying conditions.</title>
        <authorList>
            <person name="Lo H.-Y."/>
            <person name="Goris T."/>
            <person name="Boll M."/>
            <person name="Mueller J.A."/>
        </authorList>
    </citation>
    <scope>NUCLEOTIDE SEQUENCE [LARGE SCALE GENOMIC DNA]</scope>
    <source>
        <strain evidence="18 19">K172</strain>
    </source>
</reference>
<protein>
    <recommendedName>
        <fullName evidence="5">Riboflavin kinase</fullName>
        <ecNumber evidence="4">2.7.1.161</ecNumber>
    </recommendedName>
    <alternativeName>
        <fullName evidence="14">CTP-dependent riboflavin kinase</fullName>
    </alternativeName>
    <alternativeName>
        <fullName evidence="15">CTP:riboflavin 5'-phosphotransferase</fullName>
    </alternativeName>
    <alternativeName>
        <fullName evidence="13">Flavokinase</fullName>
    </alternativeName>
</protein>
<evidence type="ECO:0000256" key="14">
    <source>
        <dbReference type="ARBA" id="ARBA00030544"/>
    </source>
</evidence>
<evidence type="ECO:0000256" key="2">
    <source>
        <dbReference type="ARBA" id="ARBA00005219"/>
    </source>
</evidence>
<comment type="cofactor">
    <cofactor evidence="1">
        <name>Mg(2+)</name>
        <dbReference type="ChEBI" id="CHEBI:18420"/>
    </cofactor>
</comment>
<keyword evidence="10" id="KW-0547">Nucleotide-binding</keyword>
<dbReference type="UniPathway" id="UPA00276">
    <property type="reaction ID" value="UER00929"/>
</dbReference>
<keyword evidence="9" id="KW-0479">Metal-binding</keyword>